<name>A0A8J6XHP7_9CYAN</name>
<dbReference type="EMBL" id="JACXAE010000087">
    <property type="protein sequence ID" value="MBD2776124.1"/>
    <property type="molecule type" value="Genomic_DNA"/>
</dbReference>
<dbReference type="AlphaFoldDB" id="A0A8J6XHP7"/>
<proteinExistence type="predicted"/>
<accession>A0A8J6XHP7</accession>
<reference evidence="1" key="1">
    <citation type="submission" date="2020-09" db="EMBL/GenBank/DDBJ databases">
        <title>Iningainema tapete sp. nov. (Scytonemataceae, Cyanobacteria) from greenhouses in central Florida (USA) produces two types of nodularin with biosynthetic potential for microcystin-LR and anabaenopeptins.</title>
        <authorList>
            <person name="Berthold D.E."/>
            <person name="Lefler F.W."/>
            <person name="Huang I.-S."/>
            <person name="Abdulla H."/>
            <person name="Zimba P.V."/>
            <person name="Laughinghouse H.D. IV."/>
        </authorList>
    </citation>
    <scope>NUCLEOTIDE SEQUENCE</scope>
    <source>
        <strain evidence="1">BLCCT55</strain>
    </source>
</reference>
<evidence type="ECO:0000313" key="1">
    <source>
        <dbReference type="EMBL" id="MBD2776124.1"/>
    </source>
</evidence>
<comment type="caution">
    <text evidence="1">The sequence shown here is derived from an EMBL/GenBank/DDBJ whole genome shotgun (WGS) entry which is preliminary data.</text>
</comment>
<sequence length="81" mass="9626">MNTQLVNSLFQVIQSLSPEERDLLEQKMKKPDWRETLDRIEKLRSEINAHRGGKPLDPPVDEIIHQMREERDQQILSACFR</sequence>
<dbReference type="Proteomes" id="UP000629098">
    <property type="component" value="Unassembled WGS sequence"/>
</dbReference>
<organism evidence="1 2">
    <name type="scientific">Iningainema tapete BLCC-T55</name>
    <dbReference type="NCBI Taxonomy" id="2748662"/>
    <lineage>
        <taxon>Bacteria</taxon>
        <taxon>Bacillati</taxon>
        <taxon>Cyanobacteriota</taxon>
        <taxon>Cyanophyceae</taxon>
        <taxon>Nostocales</taxon>
        <taxon>Scytonemataceae</taxon>
        <taxon>Iningainema tapete</taxon>
    </lineage>
</organism>
<evidence type="ECO:0000313" key="2">
    <source>
        <dbReference type="Proteomes" id="UP000629098"/>
    </source>
</evidence>
<gene>
    <name evidence="1" type="ORF">ICL16_29710</name>
</gene>
<protein>
    <submittedName>
        <fullName evidence="1">Uncharacterized protein</fullName>
    </submittedName>
</protein>
<keyword evidence="2" id="KW-1185">Reference proteome</keyword>